<keyword evidence="3" id="KW-1185">Reference proteome</keyword>
<dbReference type="PROSITE" id="PS51462">
    <property type="entry name" value="NUDIX"/>
    <property type="match status" value="1"/>
</dbReference>
<dbReference type="CDD" id="cd03674">
    <property type="entry name" value="NUDIX_Hydrolase"/>
    <property type="match status" value="1"/>
</dbReference>
<protein>
    <recommendedName>
        <fullName evidence="1">Nudix hydrolase domain-containing protein</fullName>
    </recommendedName>
</protein>
<gene>
    <name evidence="2" type="ORF">H6P87_01172</name>
</gene>
<sequence length="187" mass="22107">MNELHIKLQNYSSPYPEEIVTKTKMLEFLNEYDNPFSRDLQIGHFTASAFLLNNDKTKFLLMHHKKLDKWLQPGGHCDGDSNILNVAIKEAIEESGINEIKTIDKKIFDIDTHYIPQTHKEPAHYHYDVRFLLKTVNNDNFIKNNESNELKWFNFSDYSKLDIKLERSVTRMIEKFIKLRSCTLLIE</sequence>
<evidence type="ECO:0000259" key="1">
    <source>
        <dbReference type="PROSITE" id="PS51462"/>
    </source>
</evidence>
<proteinExistence type="predicted"/>
<organism evidence="2 3">
    <name type="scientific">Rickettsia tillamookensis</name>
    <dbReference type="NCBI Taxonomy" id="2761623"/>
    <lineage>
        <taxon>Bacteria</taxon>
        <taxon>Pseudomonadati</taxon>
        <taxon>Pseudomonadota</taxon>
        <taxon>Alphaproteobacteria</taxon>
        <taxon>Rickettsiales</taxon>
        <taxon>Rickettsiaceae</taxon>
        <taxon>Rickettsieae</taxon>
        <taxon>Rickettsia</taxon>
        <taxon>spotted fever group</taxon>
    </lineage>
</organism>
<dbReference type="SUPFAM" id="SSF55811">
    <property type="entry name" value="Nudix"/>
    <property type="match status" value="1"/>
</dbReference>
<accession>A0A9E6SQW7</accession>
<dbReference type="PANTHER" id="PTHR43736">
    <property type="entry name" value="ADP-RIBOSE PYROPHOSPHATASE"/>
    <property type="match status" value="1"/>
</dbReference>
<dbReference type="Proteomes" id="UP000595296">
    <property type="component" value="Chromosome"/>
</dbReference>
<dbReference type="Pfam" id="PF00293">
    <property type="entry name" value="NUDIX"/>
    <property type="match status" value="1"/>
</dbReference>
<name>A0A9E6SQW7_9RICK</name>
<dbReference type="EMBL" id="CP060138">
    <property type="protein sequence ID" value="QQV75609.1"/>
    <property type="molecule type" value="Genomic_DNA"/>
</dbReference>
<dbReference type="InterPro" id="IPR015797">
    <property type="entry name" value="NUDIX_hydrolase-like_dom_sf"/>
</dbReference>
<feature type="domain" description="Nudix hydrolase" evidence="1">
    <location>
        <begin position="42"/>
        <end position="175"/>
    </location>
</feature>
<reference evidence="2 3" key="1">
    <citation type="journal article" date="2021" name="Int. J. Syst. Evol. Microbiol.">
        <title>Characterization of a novel transitional group Rickettsia species (Rickettsia tillamookensis sp. nov.) from the western black-legged tick, Ixodes pacificus.</title>
        <authorList>
            <person name="Gauthier D.T."/>
            <person name="Karpathy S.E."/>
            <person name="Grizzard S.L."/>
            <person name="Batra D."/>
            <person name="Rowe L.A."/>
            <person name="Paddock C.D."/>
        </authorList>
    </citation>
    <scope>NUCLEOTIDE SEQUENCE [LARGE SCALE GENOMIC DNA]</scope>
    <source>
        <strain evidence="2 3">Tillamook 23</strain>
    </source>
</reference>
<evidence type="ECO:0000313" key="2">
    <source>
        <dbReference type="EMBL" id="QQV75609.1"/>
    </source>
</evidence>
<dbReference type="InterPro" id="IPR000086">
    <property type="entry name" value="NUDIX_hydrolase_dom"/>
</dbReference>
<evidence type="ECO:0000313" key="3">
    <source>
        <dbReference type="Proteomes" id="UP000595296"/>
    </source>
</evidence>
<dbReference type="PANTHER" id="PTHR43736:SF1">
    <property type="entry name" value="DIHYDRONEOPTERIN TRIPHOSPHATE DIPHOSPHATASE"/>
    <property type="match status" value="1"/>
</dbReference>
<dbReference type="Gene3D" id="3.90.79.10">
    <property type="entry name" value="Nucleoside Triphosphate Pyrophosphohydrolase"/>
    <property type="match status" value="1"/>
</dbReference>